<dbReference type="Proteomes" id="UP001060085">
    <property type="component" value="Linkage Group LG02"/>
</dbReference>
<dbReference type="EMBL" id="CM044702">
    <property type="protein sequence ID" value="KAI5679380.1"/>
    <property type="molecule type" value="Genomic_DNA"/>
</dbReference>
<accession>A0ACC0C3B4</accession>
<proteinExistence type="predicted"/>
<evidence type="ECO:0000313" key="1">
    <source>
        <dbReference type="EMBL" id="KAI5679380.1"/>
    </source>
</evidence>
<gene>
    <name evidence="1" type="ORF">M9H77_10330</name>
</gene>
<comment type="caution">
    <text evidence="1">The sequence shown here is derived from an EMBL/GenBank/DDBJ whole genome shotgun (WGS) entry which is preliminary data.</text>
</comment>
<keyword evidence="2" id="KW-1185">Reference proteome</keyword>
<reference evidence="2" key="1">
    <citation type="journal article" date="2023" name="Nat. Plants">
        <title>Single-cell RNA sequencing provides a high-resolution roadmap for understanding the multicellular compartmentation of specialized metabolism.</title>
        <authorList>
            <person name="Sun S."/>
            <person name="Shen X."/>
            <person name="Li Y."/>
            <person name="Li Y."/>
            <person name="Wang S."/>
            <person name="Li R."/>
            <person name="Zhang H."/>
            <person name="Shen G."/>
            <person name="Guo B."/>
            <person name="Wei J."/>
            <person name="Xu J."/>
            <person name="St-Pierre B."/>
            <person name="Chen S."/>
            <person name="Sun C."/>
        </authorList>
    </citation>
    <scope>NUCLEOTIDE SEQUENCE [LARGE SCALE GENOMIC DNA]</scope>
</reference>
<name>A0ACC0C3B4_CATRO</name>
<evidence type="ECO:0000313" key="2">
    <source>
        <dbReference type="Proteomes" id="UP001060085"/>
    </source>
</evidence>
<protein>
    <submittedName>
        <fullName evidence="1">Uncharacterized protein</fullName>
    </submittedName>
</protein>
<organism evidence="1 2">
    <name type="scientific">Catharanthus roseus</name>
    <name type="common">Madagascar periwinkle</name>
    <name type="synonym">Vinca rosea</name>
    <dbReference type="NCBI Taxonomy" id="4058"/>
    <lineage>
        <taxon>Eukaryota</taxon>
        <taxon>Viridiplantae</taxon>
        <taxon>Streptophyta</taxon>
        <taxon>Embryophyta</taxon>
        <taxon>Tracheophyta</taxon>
        <taxon>Spermatophyta</taxon>
        <taxon>Magnoliopsida</taxon>
        <taxon>eudicotyledons</taxon>
        <taxon>Gunneridae</taxon>
        <taxon>Pentapetalae</taxon>
        <taxon>asterids</taxon>
        <taxon>lamiids</taxon>
        <taxon>Gentianales</taxon>
        <taxon>Apocynaceae</taxon>
        <taxon>Rauvolfioideae</taxon>
        <taxon>Vinceae</taxon>
        <taxon>Catharanthinae</taxon>
        <taxon>Catharanthus</taxon>
    </lineage>
</organism>
<sequence>MIRPELIIGFCLCMIWIGNLASGATPSPVVGDQCGAEFQKVTTCLTFATGKAEAPSKECCDSVAEMKEKDPVCLCYIIQQIHSGSNSQIKSMGIQEARLLQLPSACKLTNASVAECPQLLHLAPNSPDAAIFTNTSSASVTPATSAPATTTPATKSNGFINTVDNRNSSAVKRARTDGGRREDDWTCPSCGNVNFSFRTTCNMRNCTQPRPADHTSVTKNSIILQKPAVKPLQAPQGYSSSAPYVGPGAPSSMYMGVPPYGSSVFNGTSIPPYDVPFSGGSAYHHYNYGSRLSGGSPYRPLHLSAPAPYSSGSMIGNGGMYGVPLDRYGLSLPLGPAPVGPRPGFFPDDKPQRKDGTRDNDWACPKCGNVNFSFRTVCNMRKCNTPKPGTQSAKPGKGSKPDMPEGSWKCEKCNNINYPFRTKCNRQNCGADKPTESKTSPSNQADENDQLSTLPVSTRAYLRVEKVQSCRPAIAQSGCLKLHQCRPAYSGENFQVGAGYYLVEFVLLKPVASEFHAQAMKGESMLCFYGLCAILSWPSPLLRLQAFNIKLNEGIPIINKLCFLMAKIIYVASCYRLIPGSPLSHLWIVIFQWSPNSTSKNQEREVEDNHIVLRTPNSSQFCTKPCDSCKTTSASVFCRADSAFLCMSCDSKVHEANKLASRHARVWVCEVCEQAPASVTCKADAAALCATCDRDIHSANPLARRHERFPVIPFYDSATAAKCSGTSADDTKCLLDEAEEAEAASWLLPTPNCNKDNADPETPEYKTADYLFKDMDPYLDIDLISSDDQKPHIIPQYHHHHHHHSHNSHGVVPVLGKNDHSPLQAPVVDGYPTYDMDYAAGSKPFMYNFTSQSISQSVSSSSMEVGVVPEHNPMADVSNSFSRNEGIPNPLTGIDREARVLRYREKRKNRKFEKTIRYASRKAYAETRPRIKGRFAKRTEVEVESLMSVEEASYGVVPTATTRTLVGGILSVNYHSCSSKDPQQFKKSPMV</sequence>